<dbReference type="NCBIfam" id="TIGR00254">
    <property type="entry name" value="GGDEF"/>
    <property type="match status" value="1"/>
</dbReference>
<dbReference type="Pfam" id="PF00990">
    <property type="entry name" value="GGDEF"/>
    <property type="match status" value="1"/>
</dbReference>
<dbReference type="InterPro" id="IPR001789">
    <property type="entry name" value="Sig_transdc_resp-reg_receiver"/>
</dbReference>
<dbReference type="EC" id="2.7.7.65" evidence="1"/>
<evidence type="ECO:0000256" key="3">
    <source>
        <dbReference type="PROSITE-ProRule" id="PRU00169"/>
    </source>
</evidence>
<dbReference type="SUPFAM" id="SSF52172">
    <property type="entry name" value="CheY-like"/>
    <property type="match status" value="1"/>
</dbReference>
<keyword evidence="3" id="KW-0597">Phosphoprotein</keyword>
<dbReference type="SMART" id="SM00448">
    <property type="entry name" value="REC"/>
    <property type="match status" value="1"/>
</dbReference>
<evidence type="ECO:0000313" key="6">
    <source>
        <dbReference type="EMBL" id="MBT1073294.1"/>
    </source>
</evidence>
<gene>
    <name evidence="6" type="ORF">KJB30_15995</name>
</gene>
<dbReference type="GO" id="GO:0052621">
    <property type="term" value="F:diguanylate cyclase activity"/>
    <property type="evidence" value="ECO:0007669"/>
    <property type="project" value="UniProtKB-EC"/>
</dbReference>
<dbReference type="PANTHER" id="PTHR45138:SF9">
    <property type="entry name" value="DIGUANYLATE CYCLASE DGCM-RELATED"/>
    <property type="match status" value="1"/>
</dbReference>
<feature type="modified residue" description="4-aspartylphosphate" evidence="3">
    <location>
        <position position="55"/>
    </location>
</feature>
<sequence length="305" mass="34515">MLNTVLVIDDSIAIRERIIRSLEAFNLFERYYEAEDGLEGFKKLLASPVDIILCDLEMPRMDGFKFLGMLKSRPDFQDVPVIILTGMNDRDLKVKGLEQGASDYITKPFDPEELVARVKVHLKIKHLQDDLKRSNELLLELSNTDHLTGMYNRRYLMESLDKEVQRTIRKGGNLSLIILDIDHFKQVNDTYGHLQGDIVLQKVAVQLQKELRSYDTAARYGGEEFLAVLPDASLEEAIFVAERIRIAIQSLTFREPLSALSITASLGVATFAVPCCSTVDDFIKLADDALYRAKTSGRNRVECAI</sequence>
<evidence type="ECO:0000256" key="1">
    <source>
        <dbReference type="ARBA" id="ARBA00012528"/>
    </source>
</evidence>
<comment type="catalytic activity">
    <reaction evidence="2">
        <text>2 GTP = 3',3'-c-di-GMP + 2 diphosphate</text>
        <dbReference type="Rhea" id="RHEA:24898"/>
        <dbReference type="ChEBI" id="CHEBI:33019"/>
        <dbReference type="ChEBI" id="CHEBI:37565"/>
        <dbReference type="ChEBI" id="CHEBI:58805"/>
        <dbReference type="EC" id="2.7.7.65"/>
    </reaction>
</comment>
<dbReference type="PROSITE" id="PS50110">
    <property type="entry name" value="RESPONSE_REGULATORY"/>
    <property type="match status" value="1"/>
</dbReference>
<dbReference type="Pfam" id="PF00072">
    <property type="entry name" value="Response_reg"/>
    <property type="match status" value="1"/>
</dbReference>
<proteinExistence type="predicted"/>
<evidence type="ECO:0000313" key="7">
    <source>
        <dbReference type="Proteomes" id="UP000784128"/>
    </source>
</evidence>
<dbReference type="PANTHER" id="PTHR45138">
    <property type="entry name" value="REGULATORY COMPONENTS OF SENSORY TRANSDUCTION SYSTEM"/>
    <property type="match status" value="1"/>
</dbReference>
<dbReference type="Gene3D" id="3.40.50.2300">
    <property type="match status" value="1"/>
</dbReference>
<dbReference type="Proteomes" id="UP000784128">
    <property type="component" value="Unassembled WGS sequence"/>
</dbReference>
<accession>A0ABS5UC65</accession>
<dbReference type="InterPro" id="IPR000160">
    <property type="entry name" value="GGDEF_dom"/>
</dbReference>
<name>A0ABS5UC65_9BACT</name>
<dbReference type="InterPro" id="IPR050469">
    <property type="entry name" value="Diguanylate_Cyclase"/>
</dbReference>
<keyword evidence="6" id="KW-0548">Nucleotidyltransferase</keyword>
<feature type="domain" description="GGDEF" evidence="5">
    <location>
        <begin position="172"/>
        <end position="305"/>
    </location>
</feature>
<feature type="domain" description="Response regulatory" evidence="4">
    <location>
        <begin position="4"/>
        <end position="122"/>
    </location>
</feature>
<evidence type="ECO:0000259" key="4">
    <source>
        <dbReference type="PROSITE" id="PS50110"/>
    </source>
</evidence>
<dbReference type="InterPro" id="IPR029787">
    <property type="entry name" value="Nucleotide_cyclase"/>
</dbReference>
<evidence type="ECO:0000259" key="5">
    <source>
        <dbReference type="PROSITE" id="PS50887"/>
    </source>
</evidence>
<evidence type="ECO:0000256" key="2">
    <source>
        <dbReference type="ARBA" id="ARBA00034247"/>
    </source>
</evidence>
<dbReference type="CDD" id="cd01949">
    <property type="entry name" value="GGDEF"/>
    <property type="match status" value="1"/>
</dbReference>
<dbReference type="PROSITE" id="PS50887">
    <property type="entry name" value="GGDEF"/>
    <property type="match status" value="1"/>
</dbReference>
<dbReference type="Gene3D" id="3.30.70.270">
    <property type="match status" value="1"/>
</dbReference>
<dbReference type="InterPro" id="IPR043128">
    <property type="entry name" value="Rev_trsase/Diguanyl_cyclase"/>
</dbReference>
<keyword evidence="7" id="KW-1185">Reference proteome</keyword>
<reference evidence="6 7" key="1">
    <citation type="submission" date="2021-05" db="EMBL/GenBank/DDBJ databases">
        <title>The draft genome of Geobacter chapellei DSM 13688.</title>
        <authorList>
            <person name="Xu Z."/>
            <person name="Masuda Y."/>
            <person name="Itoh H."/>
            <person name="Senoo K."/>
        </authorList>
    </citation>
    <scope>NUCLEOTIDE SEQUENCE [LARGE SCALE GENOMIC DNA]</scope>
    <source>
        <strain evidence="6 7">DSM 13688</strain>
    </source>
</reference>
<dbReference type="RefSeq" id="WP_214301190.1">
    <property type="nucleotide sequence ID" value="NZ_JAHDYS010000019.1"/>
</dbReference>
<comment type="caution">
    <text evidence="6">The sequence shown here is derived from an EMBL/GenBank/DDBJ whole genome shotgun (WGS) entry which is preliminary data.</text>
</comment>
<dbReference type="SMART" id="SM00267">
    <property type="entry name" value="GGDEF"/>
    <property type="match status" value="1"/>
</dbReference>
<dbReference type="InterPro" id="IPR011006">
    <property type="entry name" value="CheY-like_superfamily"/>
</dbReference>
<protein>
    <recommendedName>
        <fullName evidence="1">diguanylate cyclase</fullName>
        <ecNumber evidence="1">2.7.7.65</ecNumber>
    </recommendedName>
</protein>
<dbReference type="SUPFAM" id="SSF55073">
    <property type="entry name" value="Nucleotide cyclase"/>
    <property type="match status" value="1"/>
</dbReference>
<dbReference type="EMBL" id="JAHDYS010000019">
    <property type="protein sequence ID" value="MBT1073294.1"/>
    <property type="molecule type" value="Genomic_DNA"/>
</dbReference>
<keyword evidence="6" id="KW-0808">Transferase</keyword>
<organism evidence="6 7">
    <name type="scientific">Pelotalea chapellei</name>
    <dbReference type="NCBI Taxonomy" id="44671"/>
    <lineage>
        <taxon>Bacteria</taxon>
        <taxon>Pseudomonadati</taxon>
        <taxon>Thermodesulfobacteriota</taxon>
        <taxon>Desulfuromonadia</taxon>
        <taxon>Geobacterales</taxon>
        <taxon>Geobacteraceae</taxon>
        <taxon>Pelotalea</taxon>
    </lineage>
</organism>